<protein>
    <submittedName>
        <fullName evidence="2">Uncharacterized protein</fullName>
    </submittedName>
</protein>
<proteinExistence type="predicted"/>
<feature type="compositionally biased region" description="Polar residues" evidence="1">
    <location>
        <begin position="102"/>
        <end position="114"/>
    </location>
</feature>
<reference evidence="2 3" key="1">
    <citation type="submission" date="2016-07" db="EMBL/GenBank/DDBJ databases">
        <title>Pervasive Adenine N6-methylation of Active Genes in Fungi.</title>
        <authorList>
            <consortium name="DOE Joint Genome Institute"/>
            <person name="Mondo S.J."/>
            <person name="Dannebaum R.O."/>
            <person name="Kuo R.C."/>
            <person name="Labutti K."/>
            <person name="Haridas S."/>
            <person name="Kuo A."/>
            <person name="Salamov A."/>
            <person name="Ahrendt S.R."/>
            <person name="Lipzen A."/>
            <person name="Sullivan W."/>
            <person name="Andreopoulos W.B."/>
            <person name="Clum A."/>
            <person name="Lindquist E."/>
            <person name="Daum C."/>
            <person name="Ramamoorthy G.K."/>
            <person name="Gryganskyi A."/>
            <person name="Culley D."/>
            <person name="Magnuson J.K."/>
            <person name="James T.Y."/>
            <person name="O'Malley M.A."/>
            <person name="Stajich J.E."/>
            <person name="Spatafora J.W."/>
            <person name="Visel A."/>
            <person name="Grigoriev I.V."/>
        </authorList>
    </citation>
    <scope>NUCLEOTIDE SEQUENCE [LARGE SCALE GENOMIC DNA]</scope>
    <source>
        <strain evidence="2 3">JEL800</strain>
    </source>
</reference>
<name>A0A1Y2C8G1_9FUNG</name>
<accession>A0A1Y2C8G1</accession>
<evidence type="ECO:0000256" key="1">
    <source>
        <dbReference type="SAM" id="MobiDB-lite"/>
    </source>
</evidence>
<feature type="compositionally biased region" description="Low complexity" evidence="1">
    <location>
        <begin position="274"/>
        <end position="285"/>
    </location>
</feature>
<feature type="region of interest" description="Disordered" evidence="1">
    <location>
        <begin position="263"/>
        <end position="312"/>
    </location>
</feature>
<evidence type="ECO:0000313" key="2">
    <source>
        <dbReference type="EMBL" id="ORY43164.1"/>
    </source>
</evidence>
<feature type="compositionally biased region" description="Gly residues" evidence="1">
    <location>
        <begin position="286"/>
        <end position="300"/>
    </location>
</feature>
<gene>
    <name evidence="2" type="ORF">BCR33DRAFT_717900</name>
</gene>
<evidence type="ECO:0000313" key="3">
    <source>
        <dbReference type="Proteomes" id="UP000193642"/>
    </source>
</evidence>
<feature type="region of interest" description="Disordered" evidence="1">
    <location>
        <begin position="199"/>
        <end position="226"/>
    </location>
</feature>
<feature type="region of interest" description="Disordered" evidence="1">
    <location>
        <begin position="82"/>
        <end position="183"/>
    </location>
</feature>
<dbReference type="Proteomes" id="UP000193642">
    <property type="component" value="Unassembled WGS sequence"/>
</dbReference>
<dbReference type="EMBL" id="MCGO01000026">
    <property type="protein sequence ID" value="ORY43164.1"/>
    <property type="molecule type" value="Genomic_DNA"/>
</dbReference>
<feature type="compositionally biased region" description="Low complexity" evidence="1">
    <location>
        <begin position="117"/>
        <end position="128"/>
    </location>
</feature>
<organism evidence="2 3">
    <name type="scientific">Rhizoclosmatium globosum</name>
    <dbReference type="NCBI Taxonomy" id="329046"/>
    <lineage>
        <taxon>Eukaryota</taxon>
        <taxon>Fungi</taxon>
        <taxon>Fungi incertae sedis</taxon>
        <taxon>Chytridiomycota</taxon>
        <taxon>Chytridiomycota incertae sedis</taxon>
        <taxon>Chytridiomycetes</taxon>
        <taxon>Chytridiales</taxon>
        <taxon>Chytriomycetaceae</taxon>
        <taxon>Rhizoclosmatium</taxon>
    </lineage>
</organism>
<sequence length="312" mass="32042">MESGPGPPQTLSTTINAEQGLGAGQGQQGLGGGLGDALNSAHQSSSLTLATQTLEAATATAAAAAAAAGAIGHVVPVGGRALQAQGHQRADRERRRRGGGRANTTSGAMQSLSMGDSAAHTTSHAYSSRDPTTHHRITAGSSPFALVSQYSNSDMDDNITPHPHYHTSHNSHNPYNNHHQHQYPLPQTDQQQLRMHSNSFFSDSFSPPPPPPPTPLPPSNTAALLGHRPDVLTSDGTINPVLMRLIDSARLWMLDHRLAAQAQQLSEDEDNDNQPSFAPSSQSMSSGGGGGGAGGGGGGADVETASASAGGE</sequence>
<comment type="caution">
    <text evidence="2">The sequence shown here is derived from an EMBL/GenBank/DDBJ whole genome shotgun (WGS) entry which is preliminary data.</text>
</comment>
<feature type="compositionally biased region" description="Pro residues" evidence="1">
    <location>
        <begin position="206"/>
        <end position="218"/>
    </location>
</feature>
<dbReference type="AlphaFoldDB" id="A0A1Y2C8G1"/>
<keyword evidence="3" id="KW-1185">Reference proteome</keyword>